<proteinExistence type="predicted"/>
<sequence length="168" mass="19002">MTTRKPAQDGGNVTNDLNSINLNTVNHSGAVSLEEDQRLFQPEQKRINDDYTNESVIKGEAKKIQNPPAVQLNMPKASENYVEVAPPINPDAAFSVHRNVNLVEEYEDYLRLEEYREQIMKNYHEKNSAEEDSSAGATESSKNVKNVAKRKNNVRFFLSKTTFACPVK</sequence>
<dbReference type="Proteomes" id="UP000887578">
    <property type="component" value="Unplaced"/>
</dbReference>
<feature type="region of interest" description="Disordered" evidence="1">
    <location>
        <begin position="126"/>
        <end position="145"/>
    </location>
</feature>
<dbReference type="WBParaSite" id="PDA_v2.g15667.t1">
    <property type="protein sequence ID" value="PDA_v2.g15667.t1"/>
    <property type="gene ID" value="PDA_v2.g15667"/>
</dbReference>
<protein>
    <submittedName>
        <fullName evidence="3">Uncharacterized protein</fullName>
    </submittedName>
</protein>
<evidence type="ECO:0000256" key="1">
    <source>
        <dbReference type="SAM" id="MobiDB-lite"/>
    </source>
</evidence>
<reference evidence="3" key="1">
    <citation type="submission" date="2022-11" db="UniProtKB">
        <authorList>
            <consortium name="WormBaseParasite"/>
        </authorList>
    </citation>
    <scope>IDENTIFICATION</scope>
</reference>
<organism evidence="2 3">
    <name type="scientific">Panagrolaimus davidi</name>
    <dbReference type="NCBI Taxonomy" id="227884"/>
    <lineage>
        <taxon>Eukaryota</taxon>
        <taxon>Metazoa</taxon>
        <taxon>Ecdysozoa</taxon>
        <taxon>Nematoda</taxon>
        <taxon>Chromadorea</taxon>
        <taxon>Rhabditida</taxon>
        <taxon>Tylenchina</taxon>
        <taxon>Panagrolaimomorpha</taxon>
        <taxon>Panagrolaimoidea</taxon>
        <taxon>Panagrolaimidae</taxon>
        <taxon>Panagrolaimus</taxon>
    </lineage>
</organism>
<evidence type="ECO:0000313" key="2">
    <source>
        <dbReference type="Proteomes" id="UP000887578"/>
    </source>
</evidence>
<accession>A0A914PBX8</accession>
<evidence type="ECO:0000313" key="3">
    <source>
        <dbReference type="WBParaSite" id="PDA_v2.g15667.t1"/>
    </source>
</evidence>
<dbReference type="AlphaFoldDB" id="A0A914PBX8"/>
<name>A0A914PBX8_9BILA</name>
<keyword evidence="2" id="KW-1185">Reference proteome</keyword>